<feature type="transmembrane region" description="Helical" evidence="5">
    <location>
        <begin position="37"/>
        <end position="55"/>
    </location>
</feature>
<keyword evidence="4" id="KW-0443">Lipid metabolism</keyword>
<keyword evidence="3" id="KW-0442">Lipid degradation</keyword>
<dbReference type="Gene3D" id="3.40.50.1820">
    <property type="entry name" value="alpha/beta hydrolase"/>
    <property type="match status" value="1"/>
</dbReference>
<gene>
    <name evidence="6" type="primary">Contig15151.g16146</name>
    <name evidence="6" type="ORF">STYLEM_17190</name>
</gene>
<evidence type="ECO:0000256" key="4">
    <source>
        <dbReference type="ARBA" id="ARBA00023098"/>
    </source>
</evidence>
<evidence type="ECO:0000313" key="7">
    <source>
        <dbReference type="Proteomes" id="UP000039865"/>
    </source>
</evidence>
<organism evidence="6 7">
    <name type="scientific">Stylonychia lemnae</name>
    <name type="common">Ciliate</name>
    <dbReference type="NCBI Taxonomy" id="5949"/>
    <lineage>
        <taxon>Eukaryota</taxon>
        <taxon>Sar</taxon>
        <taxon>Alveolata</taxon>
        <taxon>Ciliophora</taxon>
        <taxon>Intramacronucleata</taxon>
        <taxon>Spirotrichea</taxon>
        <taxon>Stichotrichia</taxon>
        <taxon>Sporadotrichida</taxon>
        <taxon>Oxytrichidae</taxon>
        <taxon>Stylonychinae</taxon>
        <taxon>Stylonychia</taxon>
    </lineage>
</organism>
<evidence type="ECO:0000256" key="2">
    <source>
        <dbReference type="ARBA" id="ARBA00022801"/>
    </source>
</evidence>
<evidence type="ECO:0000256" key="3">
    <source>
        <dbReference type="ARBA" id="ARBA00022963"/>
    </source>
</evidence>
<dbReference type="GO" id="GO:0003847">
    <property type="term" value="F:1-alkyl-2-acetylglycerophosphocholine esterase activity"/>
    <property type="evidence" value="ECO:0007669"/>
    <property type="project" value="UniProtKB-EC"/>
</dbReference>
<keyword evidence="5" id="KW-1133">Transmembrane helix</keyword>
<keyword evidence="5" id="KW-0472">Membrane</keyword>
<dbReference type="EC" id="3.1.1.47" evidence="1"/>
<dbReference type="InterPro" id="IPR029058">
    <property type="entry name" value="AB_hydrolase_fold"/>
</dbReference>
<keyword evidence="2 6" id="KW-0378">Hydrolase</keyword>
<protein>
    <recommendedName>
        <fullName evidence="1">1-alkyl-2-acetylglycerophosphocholine esterase</fullName>
        <ecNumber evidence="1">3.1.1.47</ecNumber>
    </recommendedName>
</protein>
<dbReference type="OMA" id="INSHEKM"/>
<dbReference type="PANTHER" id="PTHR10272:SF0">
    <property type="entry name" value="PLATELET-ACTIVATING FACTOR ACETYLHYDROLASE"/>
    <property type="match status" value="1"/>
</dbReference>
<name>A0A078B0L3_STYLE</name>
<keyword evidence="5" id="KW-0812">Transmembrane</keyword>
<dbReference type="InParanoid" id="A0A078B0L3"/>
<dbReference type="Pfam" id="PF03403">
    <property type="entry name" value="PAF-AH_p_II"/>
    <property type="match status" value="1"/>
</dbReference>
<feature type="transmembrane region" description="Helical" evidence="5">
    <location>
        <begin position="62"/>
        <end position="81"/>
    </location>
</feature>
<proteinExistence type="predicted"/>
<dbReference type="SUPFAM" id="SSF53474">
    <property type="entry name" value="alpha/beta-Hydrolases"/>
    <property type="match status" value="1"/>
</dbReference>
<dbReference type="GO" id="GO:0016042">
    <property type="term" value="P:lipid catabolic process"/>
    <property type="evidence" value="ECO:0007669"/>
    <property type="project" value="UniProtKB-KW"/>
</dbReference>
<sequence>MAKSITTNSQILEYIALGAAFFQCMILFLAGDPDTEVELSIFFFVLLTLLVNNHYRGTRVHLWPLLTGFSFYTITLIFDIMVDLSYYYYYLTCLISLMIVYFFGTVENYQQFVPSGRFTVGCKETMTKISGNRLLLYYPVDKNLKGKTYKDMLWAYDGEHMIKGLMKFGADLVPSGPFYYLLSVKQKVKFDAPIVKLSESDKHQGKFIPIIFSHGVGNTMSWFSTICKDLASQGFIVFSIEHNDGSALHHFNDQKSHKYYKAFDMRDQNKIVTKLGVRLREVNNLLDEMQHITKTQLGEEVSLDMENLTVAGHGLGSTTAISFASKDDRVKKIISLDPWLTPIKDEIENRTIIVKQPHCTITSDMFQGNIPKNWDLTSKLYGDKQGNKNSLLSLLNEMGHLAFTDLPLILQLELRMIMFTPSFAQVFRAQENLRLIIGVMKAFMIKNEMSKESGNYEELIKRLEGTKDVKFEVK</sequence>
<reference evidence="6 7" key="1">
    <citation type="submission" date="2014-06" db="EMBL/GenBank/DDBJ databases">
        <authorList>
            <person name="Swart Estienne"/>
        </authorList>
    </citation>
    <scope>NUCLEOTIDE SEQUENCE [LARGE SCALE GENOMIC DNA]</scope>
    <source>
        <strain evidence="6 7">130c</strain>
    </source>
</reference>
<accession>A0A078B0L3</accession>
<dbReference type="EMBL" id="CCKQ01016200">
    <property type="protein sequence ID" value="CDW88074.1"/>
    <property type="molecule type" value="Genomic_DNA"/>
</dbReference>
<feature type="transmembrane region" description="Helical" evidence="5">
    <location>
        <begin position="87"/>
        <end position="104"/>
    </location>
</feature>
<dbReference type="OrthoDB" id="287499at2759"/>
<evidence type="ECO:0000313" key="6">
    <source>
        <dbReference type="EMBL" id="CDW88074.1"/>
    </source>
</evidence>
<dbReference type="PANTHER" id="PTHR10272">
    <property type="entry name" value="PLATELET-ACTIVATING FACTOR ACETYLHYDROLASE"/>
    <property type="match status" value="1"/>
</dbReference>
<evidence type="ECO:0000256" key="1">
    <source>
        <dbReference type="ARBA" id="ARBA00013201"/>
    </source>
</evidence>
<keyword evidence="7" id="KW-1185">Reference proteome</keyword>
<dbReference type="AlphaFoldDB" id="A0A078B0L3"/>
<dbReference type="Proteomes" id="UP000039865">
    <property type="component" value="Unassembled WGS sequence"/>
</dbReference>
<feature type="transmembrane region" description="Helical" evidence="5">
    <location>
        <begin position="12"/>
        <end position="31"/>
    </location>
</feature>
<evidence type="ECO:0000256" key="5">
    <source>
        <dbReference type="SAM" id="Phobius"/>
    </source>
</evidence>